<name>A0ABV8G992_9ACTN</name>
<evidence type="ECO:0000313" key="3">
    <source>
        <dbReference type="Proteomes" id="UP001595851"/>
    </source>
</evidence>
<gene>
    <name evidence="2" type="ORF">ACFOY2_25215</name>
</gene>
<evidence type="ECO:0000259" key="1">
    <source>
        <dbReference type="Pfam" id="PF07179"/>
    </source>
</evidence>
<dbReference type="RefSeq" id="WP_379530557.1">
    <property type="nucleotide sequence ID" value="NZ_JBHSBI010000013.1"/>
</dbReference>
<dbReference type="Proteomes" id="UP001595851">
    <property type="component" value="Unassembled WGS sequence"/>
</dbReference>
<sequence>MWQASPFEQRLQDAHGRGDLALCLSLLREADFALPIEEGAAAIAWPILEAADGRVWLVAYTSEGALRAATGGAVRHHRVVSLVELAAGWPDPRCGLAVNAGLELEFLLEAGTVARTAVPTLRQDHLIEPGIPIVQKLLPPAEIPALLEDGEPRVSGYCHHALDVAHIATPAVLAEALLQDEVVTDLGAVNILRWPAIGFDLYRTPYGGQDDEGMRAVAGWVIEEPPFVGMGLVPNVDQTIREYKIDGVLLPYGAEIIELGVDGIFRRRAVYDGDLGRWLLISEEAA</sequence>
<proteinExistence type="predicted"/>
<protein>
    <submittedName>
        <fullName evidence="2">SseB family protein</fullName>
    </submittedName>
</protein>
<accession>A0ABV8G992</accession>
<evidence type="ECO:0000313" key="2">
    <source>
        <dbReference type="EMBL" id="MFC4010551.1"/>
    </source>
</evidence>
<comment type="caution">
    <text evidence="2">The sequence shown here is derived from an EMBL/GenBank/DDBJ whole genome shotgun (WGS) entry which is preliminary data.</text>
</comment>
<dbReference type="EMBL" id="JBHSBI010000013">
    <property type="protein sequence ID" value="MFC4010551.1"/>
    <property type="molecule type" value="Genomic_DNA"/>
</dbReference>
<dbReference type="InterPro" id="IPR009839">
    <property type="entry name" value="SseB_N"/>
</dbReference>
<organism evidence="2 3">
    <name type="scientific">Nonomuraea purpurea</name>
    <dbReference type="NCBI Taxonomy" id="1849276"/>
    <lineage>
        <taxon>Bacteria</taxon>
        <taxon>Bacillati</taxon>
        <taxon>Actinomycetota</taxon>
        <taxon>Actinomycetes</taxon>
        <taxon>Streptosporangiales</taxon>
        <taxon>Streptosporangiaceae</taxon>
        <taxon>Nonomuraea</taxon>
    </lineage>
</organism>
<reference evidence="3" key="1">
    <citation type="journal article" date="2019" name="Int. J. Syst. Evol. Microbiol.">
        <title>The Global Catalogue of Microorganisms (GCM) 10K type strain sequencing project: providing services to taxonomists for standard genome sequencing and annotation.</title>
        <authorList>
            <consortium name="The Broad Institute Genomics Platform"/>
            <consortium name="The Broad Institute Genome Sequencing Center for Infectious Disease"/>
            <person name="Wu L."/>
            <person name="Ma J."/>
        </authorList>
    </citation>
    <scope>NUCLEOTIDE SEQUENCE [LARGE SCALE GENOMIC DNA]</scope>
    <source>
        <strain evidence="3">TBRC 1276</strain>
    </source>
</reference>
<dbReference type="Pfam" id="PF07179">
    <property type="entry name" value="SseB"/>
    <property type="match status" value="1"/>
</dbReference>
<keyword evidence="3" id="KW-1185">Reference proteome</keyword>
<feature type="domain" description="SseB protein N-terminal" evidence="1">
    <location>
        <begin position="21"/>
        <end position="113"/>
    </location>
</feature>